<dbReference type="AlphaFoldDB" id="A0A917ZC60"/>
<sequence length="45" mass="4938">MTAPHDTAGTPTAKAPKPEETAWVKPDYQVVDTSMECTAYVLTKR</sequence>
<dbReference type="EMBL" id="BMMS01000001">
    <property type="protein sequence ID" value="GGO80645.1"/>
    <property type="molecule type" value="Genomic_DNA"/>
</dbReference>
<evidence type="ECO:0000313" key="3">
    <source>
        <dbReference type="Proteomes" id="UP000641932"/>
    </source>
</evidence>
<comment type="caution">
    <text evidence="2">The sequence shown here is derived from an EMBL/GenBank/DDBJ whole genome shotgun (WGS) entry which is preliminary data.</text>
</comment>
<keyword evidence="3" id="KW-1185">Reference proteome</keyword>
<name>A0A917ZC60_9ACTN</name>
<evidence type="ECO:0000256" key="1">
    <source>
        <dbReference type="SAM" id="MobiDB-lite"/>
    </source>
</evidence>
<gene>
    <name evidence="2" type="ORF">GCM10012280_03050</name>
</gene>
<reference evidence="2" key="1">
    <citation type="journal article" date="2014" name="Int. J. Syst. Evol. Microbiol.">
        <title>Complete genome sequence of Corynebacterium casei LMG S-19264T (=DSM 44701T), isolated from a smear-ripened cheese.</title>
        <authorList>
            <consortium name="US DOE Joint Genome Institute (JGI-PGF)"/>
            <person name="Walter F."/>
            <person name="Albersmeier A."/>
            <person name="Kalinowski J."/>
            <person name="Ruckert C."/>
        </authorList>
    </citation>
    <scope>NUCLEOTIDE SEQUENCE</scope>
    <source>
        <strain evidence="2">CGMCC 4.7201</strain>
    </source>
</reference>
<protein>
    <recommendedName>
        <fullName evidence="4">Coenzyme PQQ synthesis protein A</fullName>
    </recommendedName>
</protein>
<accession>A0A917ZC60</accession>
<organism evidence="2 3">
    <name type="scientific">Wenjunlia tyrosinilytica</name>
    <dbReference type="NCBI Taxonomy" id="1544741"/>
    <lineage>
        <taxon>Bacteria</taxon>
        <taxon>Bacillati</taxon>
        <taxon>Actinomycetota</taxon>
        <taxon>Actinomycetes</taxon>
        <taxon>Kitasatosporales</taxon>
        <taxon>Streptomycetaceae</taxon>
        <taxon>Wenjunlia</taxon>
    </lineage>
</organism>
<proteinExistence type="predicted"/>
<reference evidence="2" key="2">
    <citation type="submission" date="2020-09" db="EMBL/GenBank/DDBJ databases">
        <authorList>
            <person name="Sun Q."/>
            <person name="Zhou Y."/>
        </authorList>
    </citation>
    <scope>NUCLEOTIDE SEQUENCE</scope>
    <source>
        <strain evidence="2">CGMCC 4.7201</strain>
    </source>
</reference>
<dbReference type="Proteomes" id="UP000641932">
    <property type="component" value="Unassembled WGS sequence"/>
</dbReference>
<feature type="region of interest" description="Disordered" evidence="1">
    <location>
        <begin position="1"/>
        <end position="21"/>
    </location>
</feature>
<dbReference type="RefSeq" id="WP_189129588.1">
    <property type="nucleotide sequence ID" value="NZ_BMMS01000001.1"/>
</dbReference>
<evidence type="ECO:0000313" key="2">
    <source>
        <dbReference type="EMBL" id="GGO80645.1"/>
    </source>
</evidence>
<evidence type="ECO:0008006" key="4">
    <source>
        <dbReference type="Google" id="ProtNLM"/>
    </source>
</evidence>